<protein>
    <submittedName>
        <fullName evidence="2">IS630 family transposase</fullName>
    </submittedName>
</protein>
<dbReference type="RefSeq" id="WP_155174629.1">
    <property type="nucleotide sequence ID" value="NZ_BAAAFL010000024.1"/>
</dbReference>
<dbReference type="SUPFAM" id="SSF46689">
    <property type="entry name" value="Homeodomain-like"/>
    <property type="match status" value="1"/>
</dbReference>
<keyword evidence="3" id="KW-1185">Reference proteome</keyword>
<reference evidence="2 3" key="1">
    <citation type="submission" date="2019-02" db="EMBL/GenBank/DDBJ databases">
        <authorList>
            <person name="Goldberg S.R."/>
            <person name="Haltli B.A."/>
            <person name="Correa H."/>
            <person name="Russell K.G."/>
        </authorList>
    </citation>
    <scope>NUCLEOTIDE SEQUENCE [LARGE SCALE GENOMIC DNA]</scope>
    <source>
        <strain evidence="2 3">JCM 16186</strain>
    </source>
</reference>
<dbReference type="Proteomes" id="UP000798808">
    <property type="component" value="Unassembled WGS sequence"/>
</dbReference>
<sequence length="337" mass="38773">MARKPKEIVISESEYNQLLVMSQSSKLDKRYVDRAKIILLSKEKHTLDFIVEKTGLTRKVVNKWRNRFRSQGIEGLKDAPRPGKPARITAEQKAMVIQKACKKPSGGYNNWSQQRIAREVGISQGKVNQILKQAAMKPHKTEYWCGKSSDLEFKSKLINIVGLYMNPPENVIVLCVDEKTQMPALDRLRQGQAITYKRNGTVALIAALAVHTGKVTGQTVKSNKTDNFLKFLKKLDRVYHHKTLHIIVDNLSVHNMEKVKEWLKTKRKIKVHFTPTYASWLNQIEIWFNILSQDVPKGGIWKSSQQLISQTIDYIKTCNSIKTKPFKWMHNKYSATN</sequence>
<dbReference type="NCBIfam" id="NF033545">
    <property type="entry name" value="transpos_IS630"/>
    <property type="match status" value="1"/>
</dbReference>
<dbReference type="PANTHER" id="PTHR30347">
    <property type="entry name" value="POTASSIUM CHANNEL RELATED"/>
    <property type="match status" value="1"/>
</dbReference>
<dbReference type="InterPro" id="IPR036397">
    <property type="entry name" value="RNaseH_sf"/>
</dbReference>
<evidence type="ECO:0000259" key="1">
    <source>
        <dbReference type="Pfam" id="PF13358"/>
    </source>
</evidence>
<dbReference type="InterPro" id="IPR012337">
    <property type="entry name" value="RNaseH-like_sf"/>
</dbReference>
<evidence type="ECO:0000313" key="3">
    <source>
        <dbReference type="Proteomes" id="UP000798808"/>
    </source>
</evidence>
<dbReference type="Gene3D" id="3.30.420.10">
    <property type="entry name" value="Ribonuclease H-like superfamily/Ribonuclease H"/>
    <property type="match status" value="1"/>
</dbReference>
<dbReference type="InterPro" id="IPR038717">
    <property type="entry name" value="Tc1-like_DDE_dom"/>
</dbReference>
<dbReference type="InterPro" id="IPR047655">
    <property type="entry name" value="Transpos_IS630-like"/>
</dbReference>
<gene>
    <name evidence="2" type="ORF">E1163_21925</name>
</gene>
<accession>A0ABW9RTW9</accession>
<name>A0ABW9RTW9_9BACT</name>
<organism evidence="2 3">
    <name type="scientific">Fulvivirga kasyanovii</name>
    <dbReference type="NCBI Taxonomy" id="396812"/>
    <lineage>
        <taxon>Bacteria</taxon>
        <taxon>Pseudomonadati</taxon>
        <taxon>Bacteroidota</taxon>
        <taxon>Cytophagia</taxon>
        <taxon>Cytophagales</taxon>
        <taxon>Fulvivirgaceae</taxon>
        <taxon>Fulvivirga</taxon>
    </lineage>
</organism>
<comment type="caution">
    <text evidence="2">The sequence shown here is derived from an EMBL/GenBank/DDBJ whole genome shotgun (WGS) entry which is preliminary data.</text>
</comment>
<dbReference type="SUPFAM" id="SSF53098">
    <property type="entry name" value="Ribonuclease H-like"/>
    <property type="match status" value="1"/>
</dbReference>
<evidence type="ECO:0000313" key="2">
    <source>
        <dbReference type="EMBL" id="MTI27632.1"/>
    </source>
</evidence>
<dbReference type="Pfam" id="PF13358">
    <property type="entry name" value="DDE_3"/>
    <property type="match status" value="1"/>
</dbReference>
<dbReference type="InterPro" id="IPR009057">
    <property type="entry name" value="Homeodomain-like_sf"/>
</dbReference>
<proteinExistence type="predicted"/>
<feature type="domain" description="Tc1-like transposase DDE" evidence="1">
    <location>
        <begin position="194"/>
        <end position="307"/>
    </location>
</feature>
<dbReference type="Pfam" id="PF13565">
    <property type="entry name" value="HTH_32"/>
    <property type="match status" value="1"/>
</dbReference>
<dbReference type="InterPro" id="IPR052702">
    <property type="entry name" value="MscS-like_channel"/>
</dbReference>
<dbReference type="EMBL" id="SMLW01000636">
    <property type="protein sequence ID" value="MTI27632.1"/>
    <property type="molecule type" value="Genomic_DNA"/>
</dbReference>
<dbReference type="PANTHER" id="PTHR30347:SF1">
    <property type="entry name" value="MECHANOSENSITIVE CHANNEL MSCK"/>
    <property type="match status" value="1"/>
</dbReference>